<feature type="transmembrane region" description="Helical" evidence="2">
    <location>
        <begin position="133"/>
        <end position="149"/>
    </location>
</feature>
<evidence type="ECO:0000256" key="1">
    <source>
        <dbReference type="SAM" id="MobiDB-lite"/>
    </source>
</evidence>
<feature type="region of interest" description="Disordered" evidence="1">
    <location>
        <begin position="1"/>
        <end position="73"/>
    </location>
</feature>
<dbReference type="RefSeq" id="WP_147069308.1">
    <property type="nucleotide sequence ID" value="NZ_BHVU01000039.1"/>
</dbReference>
<gene>
    <name evidence="3" type="ORF">MAE30S32_10130</name>
</gene>
<dbReference type="AlphaFoldDB" id="A0A510PF50"/>
<evidence type="ECO:0000256" key="2">
    <source>
        <dbReference type="SAM" id="Phobius"/>
    </source>
</evidence>
<keyword evidence="2" id="KW-0472">Membrane</keyword>
<accession>A0A510PF50</accession>
<keyword evidence="2" id="KW-0812">Transmembrane</keyword>
<keyword evidence="2" id="KW-1133">Transmembrane helix</keyword>
<reference evidence="3 4" key="1">
    <citation type="journal article" date="2019" name="Appl. Environ. Microbiol.">
        <title>Co-occurrence of broad and narrow host-range viruses infecting the toxic bloom-forming cyanobacterium Microcystis aeruginosa.</title>
        <authorList>
            <person name="Morimoto D."/>
            <person name="Tominaga K."/>
            <person name="Nishimura Y."/>
            <person name="Yoshida N."/>
            <person name="Kimura S."/>
            <person name="Sako Y."/>
            <person name="Yoshida T."/>
        </authorList>
    </citation>
    <scope>NUCLEOTIDE SEQUENCE [LARGE SCALE GENOMIC DNA]</scope>
    <source>
        <strain evidence="3 4">11-30S32</strain>
    </source>
</reference>
<organism evidence="3 4">
    <name type="scientific">Microcystis aeruginosa 11-30S32</name>
    <dbReference type="NCBI Taxonomy" id="2358142"/>
    <lineage>
        <taxon>Bacteria</taxon>
        <taxon>Bacillati</taxon>
        <taxon>Cyanobacteriota</taxon>
        <taxon>Cyanophyceae</taxon>
        <taxon>Oscillatoriophycideae</taxon>
        <taxon>Chroococcales</taxon>
        <taxon>Microcystaceae</taxon>
        <taxon>Microcystis</taxon>
    </lineage>
</organism>
<evidence type="ECO:0008006" key="5">
    <source>
        <dbReference type="Google" id="ProtNLM"/>
    </source>
</evidence>
<evidence type="ECO:0000313" key="3">
    <source>
        <dbReference type="EMBL" id="GCA92361.1"/>
    </source>
</evidence>
<comment type="caution">
    <text evidence="3">The sequence shown here is derived from an EMBL/GenBank/DDBJ whole genome shotgun (WGS) entry which is preliminary data.</text>
</comment>
<proteinExistence type="predicted"/>
<name>A0A510PF50_MICAE</name>
<protein>
    <recommendedName>
        <fullName evidence="5">DUF2335 domain-containing protein</fullName>
    </recommendedName>
</protein>
<dbReference type="EMBL" id="BHVU01000039">
    <property type="protein sequence ID" value="GCA92361.1"/>
    <property type="molecule type" value="Genomic_DNA"/>
</dbReference>
<sequence length="182" mass="19885">MVSEQSQEEQEINSTSENEEGKGNVSSPVGDEQQGKSSNMQNQKQDDDDDDDLLSPSIEDILPPEVLEELPPKEKKQIVTGLSFMAMQGGSRQSSPLVKQLKSEHITQIIENSEKENQREFEKSKISENTKRWGMGAILALVAVVFVYAGVTKDRDLSEKVVLAGISALGGFGAGYAVAKEK</sequence>
<feature type="transmembrane region" description="Helical" evidence="2">
    <location>
        <begin position="161"/>
        <end position="179"/>
    </location>
</feature>
<feature type="compositionally biased region" description="Acidic residues" evidence="1">
    <location>
        <begin position="1"/>
        <end position="11"/>
    </location>
</feature>
<evidence type="ECO:0000313" key="4">
    <source>
        <dbReference type="Proteomes" id="UP000321223"/>
    </source>
</evidence>
<dbReference type="Proteomes" id="UP000321223">
    <property type="component" value="Unassembled WGS sequence"/>
</dbReference>